<reference evidence="2" key="1">
    <citation type="journal article" date="2017" name="Gigascience">
        <title>The genome draft of coconut (Cocos nucifera).</title>
        <authorList>
            <person name="Xiao Y."/>
            <person name="Xu P."/>
            <person name="Fan H."/>
            <person name="Baudouin L."/>
            <person name="Xia W."/>
            <person name="Bocs S."/>
            <person name="Xu J."/>
            <person name="Li Q."/>
            <person name="Guo A."/>
            <person name="Zhou L."/>
            <person name="Li J."/>
            <person name="Wu Y."/>
            <person name="Ma Z."/>
            <person name="Armero A."/>
            <person name="Issali A.E."/>
            <person name="Liu N."/>
            <person name="Peng M."/>
            <person name="Yang Y."/>
        </authorList>
    </citation>
    <scope>NUCLEOTIDE SEQUENCE</scope>
    <source>
        <tissue evidence="2">Spear leaf of Hainan Tall coconut</tissue>
    </source>
</reference>
<name>A0A8K0IDA0_COCNU</name>
<dbReference type="EMBL" id="CM017877">
    <property type="protein sequence ID" value="KAG1347925.1"/>
    <property type="molecule type" value="Genomic_DNA"/>
</dbReference>
<protein>
    <submittedName>
        <fullName evidence="2">Uncharacterized protein</fullName>
    </submittedName>
</protein>
<evidence type="ECO:0000313" key="2">
    <source>
        <dbReference type="EMBL" id="KAG1347925.1"/>
    </source>
</evidence>
<evidence type="ECO:0000256" key="1">
    <source>
        <dbReference type="SAM" id="Coils"/>
    </source>
</evidence>
<accession>A0A8K0IDA0</accession>
<comment type="caution">
    <text evidence="2">The sequence shown here is derived from an EMBL/GenBank/DDBJ whole genome shotgun (WGS) entry which is preliminary data.</text>
</comment>
<feature type="coiled-coil region" evidence="1">
    <location>
        <begin position="10"/>
        <end position="44"/>
    </location>
</feature>
<keyword evidence="1" id="KW-0175">Coiled coil</keyword>
<proteinExistence type="predicted"/>
<sequence>MDAEMLKIARDGALKEVGEASARANDAERRAQDAKMALRKSIEENFRLLGIKEALTRRKRCLRLNLLKPKHLQQRSKSC</sequence>
<dbReference type="Proteomes" id="UP000797356">
    <property type="component" value="Chromosome 6"/>
</dbReference>
<keyword evidence="3" id="KW-1185">Reference proteome</keyword>
<reference evidence="2" key="2">
    <citation type="submission" date="2019-07" db="EMBL/GenBank/DDBJ databases">
        <authorList>
            <person name="Yang Y."/>
            <person name="Bocs S."/>
            <person name="Baudouin L."/>
        </authorList>
    </citation>
    <scope>NUCLEOTIDE SEQUENCE</scope>
    <source>
        <tissue evidence="2">Spear leaf of Hainan Tall coconut</tissue>
    </source>
</reference>
<organism evidence="2 3">
    <name type="scientific">Cocos nucifera</name>
    <name type="common">Coconut palm</name>
    <dbReference type="NCBI Taxonomy" id="13894"/>
    <lineage>
        <taxon>Eukaryota</taxon>
        <taxon>Viridiplantae</taxon>
        <taxon>Streptophyta</taxon>
        <taxon>Embryophyta</taxon>
        <taxon>Tracheophyta</taxon>
        <taxon>Spermatophyta</taxon>
        <taxon>Magnoliopsida</taxon>
        <taxon>Liliopsida</taxon>
        <taxon>Arecaceae</taxon>
        <taxon>Arecoideae</taxon>
        <taxon>Cocoseae</taxon>
        <taxon>Attaleinae</taxon>
        <taxon>Cocos</taxon>
    </lineage>
</organism>
<dbReference type="AlphaFoldDB" id="A0A8K0IDA0"/>
<evidence type="ECO:0000313" key="3">
    <source>
        <dbReference type="Proteomes" id="UP000797356"/>
    </source>
</evidence>
<gene>
    <name evidence="2" type="ORF">COCNU_06G017540</name>
</gene>